<feature type="region of interest" description="Disordered" evidence="1">
    <location>
        <begin position="320"/>
        <end position="349"/>
    </location>
</feature>
<evidence type="ECO:0000313" key="2">
    <source>
        <dbReference type="EMBL" id="KAK9698599.1"/>
    </source>
</evidence>
<protein>
    <submittedName>
        <fullName evidence="2">Uncharacterized protein</fullName>
    </submittedName>
</protein>
<dbReference type="Proteomes" id="UP001443914">
    <property type="component" value="Unassembled WGS sequence"/>
</dbReference>
<dbReference type="GO" id="GO:0035251">
    <property type="term" value="F:UDP-glucosyltransferase activity"/>
    <property type="evidence" value="ECO:0007669"/>
    <property type="project" value="InterPro"/>
</dbReference>
<dbReference type="AlphaFoldDB" id="A0AAW1J7P3"/>
<accession>A0AAW1J7P3</accession>
<dbReference type="Gene3D" id="3.40.50.2000">
    <property type="entry name" value="Glycogen Phosphorylase B"/>
    <property type="match status" value="1"/>
</dbReference>
<comment type="caution">
    <text evidence="2">The sequence shown here is derived from an EMBL/GenBank/DDBJ whole genome shotgun (WGS) entry which is preliminary data.</text>
</comment>
<dbReference type="SUPFAM" id="SSF53756">
    <property type="entry name" value="UDP-Glycosyltransferase/glycogen phosphorylase"/>
    <property type="match status" value="1"/>
</dbReference>
<reference evidence="2" key="1">
    <citation type="submission" date="2024-03" db="EMBL/GenBank/DDBJ databases">
        <title>WGS assembly of Saponaria officinalis var. Norfolk2.</title>
        <authorList>
            <person name="Jenkins J."/>
            <person name="Shu S."/>
            <person name="Grimwood J."/>
            <person name="Barry K."/>
            <person name="Goodstein D."/>
            <person name="Schmutz J."/>
            <person name="Leebens-Mack J."/>
            <person name="Osbourn A."/>
        </authorList>
    </citation>
    <scope>NUCLEOTIDE SEQUENCE [LARGE SCALE GENOMIC DNA]</scope>
    <source>
        <strain evidence="2">JIC</strain>
    </source>
</reference>
<dbReference type="EMBL" id="JBDFQZ010000008">
    <property type="protein sequence ID" value="KAK9698599.1"/>
    <property type="molecule type" value="Genomic_DNA"/>
</dbReference>
<organism evidence="2 3">
    <name type="scientific">Saponaria officinalis</name>
    <name type="common">Common soapwort</name>
    <name type="synonym">Lychnis saponaria</name>
    <dbReference type="NCBI Taxonomy" id="3572"/>
    <lineage>
        <taxon>Eukaryota</taxon>
        <taxon>Viridiplantae</taxon>
        <taxon>Streptophyta</taxon>
        <taxon>Embryophyta</taxon>
        <taxon>Tracheophyta</taxon>
        <taxon>Spermatophyta</taxon>
        <taxon>Magnoliopsida</taxon>
        <taxon>eudicotyledons</taxon>
        <taxon>Gunneridae</taxon>
        <taxon>Pentapetalae</taxon>
        <taxon>Caryophyllales</taxon>
        <taxon>Caryophyllaceae</taxon>
        <taxon>Caryophylleae</taxon>
        <taxon>Saponaria</taxon>
    </lineage>
</organism>
<evidence type="ECO:0000256" key="1">
    <source>
        <dbReference type="SAM" id="MobiDB-lite"/>
    </source>
</evidence>
<keyword evidence="3" id="KW-1185">Reference proteome</keyword>
<dbReference type="InterPro" id="IPR050481">
    <property type="entry name" value="UDP-glycosyltransf_plant"/>
</dbReference>
<sequence length="349" mass="38546">MNNMSNNNGTTTTPLHMAMYPWFAMGHITSFLRLSNKLAQKGHKISFFLPTKTIAKFASQNHHPKLITLIPINVPHINGLPNGAETARDVPTNPGLLMSAMDLTRDTVDDHLADLRPNLIFFDFAHWIPEIAQKYGIKSICYYSGLLVRYAYILPLALTRPEHRPANLNVHLLNPPPYFPSPSMRLQTHETRAMTGALTSEFGLGLMFIDRIGLSIDYCDAIGVKSCREMEGGYCDYVEKKLGKPVLTAGPVLPDPHKVGLDHKLDDWLMGFGCESVVYCAFGSECQLDLAQFQELLLGFELTGFAKSKRVKVWMDGGGGEVTRQGGGRVGKSGGRRPGESEVGEGRGR</sequence>
<proteinExistence type="predicted"/>
<feature type="compositionally biased region" description="Gly residues" evidence="1">
    <location>
        <begin position="320"/>
        <end position="333"/>
    </location>
</feature>
<evidence type="ECO:0000313" key="3">
    <source>
        <dbReference type="Proteomes" id="UP001443914"/>
    </source>
</evidence>
<feature type="compositionally biased region" description="Basic and acidic residues" evidence="1">
    <location>
        <begin position="337"/>
        <end position="349"/>
    </location>
</feature>
<gene>
    <name evidence="2" type="ORF">RND81_08G116200</name>
</gene>
<dbReference type="PANTHER" id="PTHR48049">
    <property type="entry name" value="GLYCOSYLTRANSFERASE"/>
    <property type="match status" value="1"/>
</dbReference>
<dbReference type="PANTHER" id="PTHR48049:SF34">
    <property type="entry name" value="UDP-GLYCOSYLTRANSFERASE 79B30-LIKE"/>
    <property type="match status" value="1"/>
</dbReference>
<name>A0AAW1J7P3_SAPOF</name>